<gene>
    <name evidence="20" type="ORF">CBF29_12475</name>
</gene>
<dbReference type="GO" id="GO:0008654">
    <property type="term" value="P:phospholipid biosynthetic process"/>
    <property type="evidence" value="ECO:0007669"/>
    <property type="project" value="UniProtKB-KW"/>
</dbReference>
<keyword evidence="12 19" id="KW-0472">Membrane</keyword>
<evidence type="ECO:0000256" key="18">
    <source>
        <dbReference type="PIRSR" id="PIRSR600829-4"/>
    </source>
</evidence>
<evidence type="ECO:0000256" key="11">
    <source>
        <dbReference type="ARBA" id="ARBA00023098"/>
    </source>
</evidence>
<dbReference type="EMBL" id="NGKA01000027">
    <property type="protein sequence ID" value="RSU09019.1"/>
    <property type="molecule type" value="Genomic_DNA"/>
</dbReference>
<keyword evidence="3" id="KW-1003">Cell membrane</keyword>
<evidence type="ECO:0000256" key="3">
    <source>
        <dbReference type="ARBA" id="ARBA00022475"/>
    </source>
</evidence>
<keyword evidence="13" id="KW-0594">Phospholipid biosynthesis</keyword>
<keyword evidence="14" id="KW-1208">Phospholipid metabolism</keyword>
<evidence type="ECO:0000313" key="21">
    <source>
        <dbReference type="Proteomes" id="UP000287605"/>
    </source>
</evidence>
<evidence type="ECO:0000256" key="13">
    <source>
        <dbReference type="ARBA" id="ARBA00023209"/>
    </source>
</evidence>
<dbReference type="GO" id="GO:0005886">
    <property type="term" value="C:plasma membrane"/>
    <property type="evidence" value="ECO:0007669"/>
    <property type="project" value="UniProtKB-SubCell"/>
</dbReference>
<feature type="active site" description="Proton acceptor" evidence="15">
    <location>
        <position position="77"/>
    </location>
</feature>
<reference evidence="20 21" key="1">
    <citation type="submission" date="2017-05" db="EMBL/GenBank/DDBJ databases">
        <title>Vagococcus spp. assemblies.</title>
        <authorList>
            <person name="Gulvik C.A."/>
        </authorList>
    </citation>
    <scope>NUCLEOTIDE SEQUENCE [LARGE SCALE GENOMIC DNA]</scope>
    <source>
        <strain evidence="20 21">CCUG 51432</strain>
    </source>
</reference>
<feature type="binding site" evidence="17">
    <location>
        <position position="36"/>
    </location>
    <ligand>
        <name>ATP</name>
        <dbReference type="ChEBI" id="CHEBI:30616"/>
    </ligand>
</feature>
<dbReference type="PANTHER" id="PTHR34299:SF1">
    <property type="entry name" value="DIACYLGLYCEROL KINASE"/>
    <property type="match status" value="1"/>
</dbReference>
<keyword evidence="11" id="KW-0443">Lipid metabolism</keyword>
<dbReference type="PANTHER" id="PTHR34299">
    <property type="entry name" value="DIACYLGLYCEROL KINASE"/>
    <property type="match status" value="1"/>
</dbReference>
<dbReference type="GO" id="GO:0005524">
    <property type="term" value="F:ATP binding"/>
    <property type="evidence" value="ECO:0007669"/>
    <property type="project" value="UniProtKB-KW"/>
</dbReference>
<evidence type="ECO:0000256" key="16">
    <source>
        <dbReference type="PIRSR" id="PIRSR600829-2"/>
    </source>
</evidence>
<dbReference type="RefSeq" id="WP_126810055.1">
    <property type="nucleotide sequence ID" value="NZ_NGKA01000027.1"/>
</dbReference>
<keyword evidence="9 17" id="KW-0067">ATP-binding</keyword>
<dbReference type="InterPro" id="IPR033717">
    <property type="entry name" value="UDPK"/>
</dbReference>
<evidence type="ECO:0000256" key="4">
    <source>
        <dbReference type="ARBA" id="ARBA00022516"/>
    </source>
</evidence>
<organism evidence="20 21">
    <name type="scientific">Vagococcus elongatus</name>
    <dbReference type="NCBI Taxonomy" id="180344"/>
    <lineage>
        <taxon>Bacteria</taxon>
        <taxon>Bacillati</taxon>
        <taxon>Bacillota</taxon>
        <taxon>Bacilli</taxon>
        <taxon>Lactobacillales</taxon>
        <taxon>Enterococcaceae</taxon>
        <taxon>Vagococcus</taxon>
    </lineage>
</organism>
<evidence type="ECO:0000256" key="9">
    <source>
        <dbReference type="ARBA" id="ARBA00022840"/>
    </source>
</evidence>
<feature type="transmembrane region" description="Helical" evidence="19">
    <location>
        <begin position="104"/>
        <end position="126"/>
    </location>
</feature>
<evidence type="ECO:0000256" key="8">
    <source>
        <dbReference type="ARBA" id="ARBA00022777"/>
    </source>
</evidence>
<dbReference type="AlphaFoldDB" id="A0A430ALP4"/>
<dbReference type="OrthoDB" id="9789934at2"/>
<keyword evidence="4" id="KW-0444">Lipid biosynthesis</keyword>
<evidence type="ECO:0000256" key="5">
    <source>
        <dbReference type="ARBA" id="ARBA00022679"/>
    </source>
</evidence>
<evidence type="ECO:0000256" key="10">
    <source>
        <dbReference type="ARBA" id="ARBA00022989"/>
    </source>
</evidence>
<dbReference type="CDD" id="cd14265">
    <property type="entry name" value="UDPK_IM_like"/>
    <property type="match status" value="1"/>
</dbReference>
<comment type="similarity">
    <text evidence="2">Belongs to the bacterial diacylglycerol kinase family.</text>
</comment>
<feature type="binding site" evidence="18">
    <location>
        <position position="84"/>
    </location>
    <ligand>
        <name>a divalent metal cation</name>
        <dbReference type="ChEBI" id="CHEBI:60240"/>
    </ligand>
</feature>
<evidence type="ECO:0000256" key="1">
    <source>
        <dbReference type="ARBA" id="ARBA00004651"/>
    </source>
</evidence>
<feature type="transmembrane region" description="Helical" evidence="19">
    <location>
        <begin position="63"/>
        <end position="83"/>
    </location>
</feature>
<keyword evidence="8 20" id="KW-0418">Kinase</keyword>
<protein>
    <submittedName>
        <fullName evidence="20">UDP kinase</fullName>
    </submittedName>
</protein>
<sequence length="137" mass="15721">MPMDLKENKYGIEKNKKFYRSLKCACAGLKVAFVEERNLRFQCVLGILAVLAGFFFELERFEWLWILLAIFLVITMELLNTVMENLVDMITEKTYHPIGKKVKDIGAAVVFINACFAVLIAGIIFLPKLVLLLQKFL</sequence>
<comment type="cofactor">
    <cofactor evidence="18">
        <name>Mg(2+)</name>
        <dbReference type="ChEBI" id="CHEBI:18420"/>
    </cofactor>
    <text evidence="18">Mn(2+), Zn(2+), Cd(2+) and Co(2+) support activity to lesser extents.</text>
</comment>
<keyword evidence="6 19" id="KW-0812">Transmembrane</keyword>
<feature type="transmembrane region" description="Helical" evidence="19">
    <location>
        <begin position="39"/>
        <end position="57"/>
    </location>
</feature>
<dbReference type="GO" id="GO:0046872">
    <property type="term" value="F:metal ion binding"/>
    <property type="evidence" value="ECO:0007669"/>
    <property type="project" value="UniProtKB-KW"/>
</dbReference>
<evidence type="ECO:0000256" key="7">
    <source>
        <dbReference type="ARBA" id="ARBA00022741"/>
    </source>
</evidence>
<evidence type="ECO:0000256" key="6">
    <source>
        <dbReference type="ARBA" id="ARBA00022692"/>
    </source>
</evidence>
<feature type="binding site" evidence="17">
    <location>
        <position position="84"/>
    </location>
    <ligand>
        <name>ATP</name>
        <dbReference type="ChEBI" id="CHEBI:30616"/>
    </ligand>
</feature>
<keyword evidence="7 17" id="KW-0547">Nucleotide-binding</keyword>
<comment type="subcellular location">
    <subcellularLocation>
        <location evidence="1">Cell membrane</location>
        <topology evidence="1">Multi-pass membrane protein</topology>
    </subcellularLocation>
</comment>
<accession>A0A430ALP4</accession>
<dbReference type="Proteomes" id="UP000287605">
    <property type="component" value="Unassembled WGS sequence"/>
</dbReference>
<feature type="binding site" evidence="17">
    <location>
        <begin position="103"/>
        <end position="104"/>
    </location>
    <ligand>
        <name>ATP</name>
        <dbReference type="ChEBI" id="CHEBI:30616"/>
    </ligand>
</feature>
<dbReference type="InterPro" id="IPR036945">
    <property type="entry name" value="DAGK_sf"/>
</dbReference>
<keyword evidence="18" id="KW-0460">Magnesium</keyword>
<feature type="binding site" evidence="16">
    <location>
        <position position="77"/>
    </location>
    <ligand>
        <name>substrate</name>
    </ligand>
</feature>
<dbReference type="Pfam" id="PF01219">
    <property type="entry name" value="DAGK_prokar"/>
    <property type="match status" value="1"/>
</dbReference>
<name>A0A430ALP4_9ENTE</name>
<evidence type="ECO:0000256" key="2">
    <source>
        <dbReference type="ARBA" id="ARBA00005967"/>
    </source>
</evidence>
<evidence type="ECO:0000256" key="15">
    <source>
        <dbReference type="PIRSR" id="PIRSR600829-1"/>
    </source>
</evidence>
<dbReference type="GO" id="GO:0016301">
    <property type="term" value="F:kinase activity"/>
    <property type="evidence" value="ECO:0007669"/>
    <property type="project" value="UniProtKB-KW"/>
</dbReference>
<evidence type="ECO:0000256" key="19">
    <source>
        <dbReference type="SAM" id="Phobius"/>
    </source>
</evidence>
<keyword evidence="18" id="KW-0479">Metal-binding</keyword>
<dbReference type="InterPro" id="IPR000829">
    <property type="entry name" value="DAGK"/>
</dbReference>
<proteinExistence type="inferred from homology"/>
<keyword evidence="21" id="KW-1185">Reference proteome</keyword>
<evidence type="ECO:0000256" key="12">
    <source>
        <dbReference type="ARBA" id="ARBA00023136"/>
    </source>
</evidence>
<evidence type="ECO:0000256" key="14">
    <source>
        <dbReference type="ARBA" id="ARBA00023264"/>
    </source>
</evidence>
<evidence type="ECO:0000256" key="17">
    <source>
        <dbReference type="PIRSR" id="PIRSR600829-3"/>
    </source>
</evidence>
<comment type="caution">
    <text evidence="20">The sequence shown here is derived from an EMBL/GenBank/DDBJ whole genome shotgun (WGS) entry which is preliminary data.</text>
</comment>
<dbReference type="Gene3D" id="1.10.287.3610">
    <property type="match status" value="1"/>
</dbReference>
<keyword evidence="5" id="KW-0808">Transferase</keyword>
<evidence type="ECO:0000313" key="20">
    <source>
        <dbReference type="EMBL" id="RSU09019.1"/>
    </source>
</evidence>
<feature type="binding site" evidence="18">
    <location>
        <position position="36"/>
    </location>
    <ligand>
        <name>a divalent metal cation</name>
        <dbReference type="ChEBI" id="CHEBI:60240"/>
    </ligand>
</feature>
<keyword evidence="10 19" id="KW-1133">Transmembrane helix</keyword>